<dbReference type="InterPro" id="IPR050749">
    <property type="entry name" value="Glycosyl_Hydrolase_47"/>
</dbReference>
<feature type="active site" evidence="6">
    <location>
        <position position="346"/>
    </location>
</feature>
<feature type="active site" description="Proton donor" evidence="6">
    <location>
        <position position="465"/>
    </location>
</feature>
<dbReference type="OrthoDB" id="8118055at2759"/>
<dbReference type="GO" id="GO:0036503">
    <property type="term" value="P:ERAD pathway"/>
    <property type="evidence" value="ECO:0007669"/>
    <property type="project" value="UniProtKB-ARBA"/>
</dbReference>
<reference evidence="12" key="2">
    <citation type="journal article" date="2023" name="IMA Fungus">
        <title>Comparative genomic study of the Penicillium genus elucidates a diverse pangenome and 15 lateral gene transfer events.</title>
        <authorList>
            <person name="Petersen C."/>
            <person name="Sorensen T."/>
            <person name="Nielsen M.R."/>
            <person name="Sondergaard T.E."/>
            <person name="Sorensen J.L."/>
            <person name="Fitzpatrick D.A."/>
            <person name="Frisvad J.C."/>
            <person name="Nielsen K.L."/>
        </authorList>
    </citation>
    <scope>NUCLEOTIDE SEQUENCE</scope>
    <source>
        <strain evidence="12">IBT 19713</strain>
    </source>
</reference>
<dbReference type="GO" id="GO:0016020">
    <property type="term" value="C:membrane"/>
    <property type="evidence" value="ECO:0007669"/>
    <property type="project" value="InterPro"/>
</dbReference>
<feature type="compositionally biased region" description="Polar residues" evidence="10">
    <location>
        <begin position="35"/>
        <end position="46"/>
    </location>
</feature>
<feature type="disulfide bond" evidence="8">
    <location>
        <begin position="422"/>
        <end position="451"/>
    </location>
</feature>
<gene>
    <name evidence="12" type="ORF">N7468_006737</name>
</gene>
<reference evidence="12" key="1">
    <citation type="submission" date="2022-11" db="EMBL/GenBank/DDBJ databases">
        <authorList>
            <person name="Petersen C."/>
        </authorList>
    </citation>
    <scope>NUCLEOTIDE SEQUENCE</scope>
    <source>
        <strain evidence="12">IBT 19713</strain>
    </source>
</reference>
<evidence type="ECO:0000256" key="5">
    <source>
        <dbReference type="ARBA" id="ARBA00023157"/>
    </source>
</evidence>
<keyword evidence="5 8" id="KW-1015">Disulfide bond</keyword>
<comment type="similarity">
    <text evidence="3 9">Belongs to the glycosyl hydrolase 47 family.</text>
</comment>
<evidence type="ECO:0000256" key="7">
    <source>
        <dbReference type="PIRSR" id="PIRSR601382-2"/>
    </source>
</evidence>
<proteinExistence type="inferred from homology"/>
<organism evidence="12 13">
    <name type="scientific">Penicillium chermesinum</name>
    <dbReference type="NCBI Taxonomy" id="63820"/>
    <lineage>
        <taxon>Eukaryota</taxon>
        <taxon>Fungi</taxon>
        <taxon>Dikarya</taxon>
        <taxon>Ascomycota</taxon>
        <taxon>Pezizomycotina</taxon>
        <taxon>Eurotiomycetes</taxon>
        <taxon>Eurotiomycetidae</taxon>
        <taxon>Eurotiales</taxon>
        <taxon>Aspergillaceae</taxon>
        <taxon>Penicillium</taxon>
    </lineage>
</organism>
<dbReference type="PANTHER" id="PTHR11742:SF89">
    <property type="entry name" value="ALPHA-1,2-MANNOSIDASE"/>
    <property type="match status" value="1"/>
</dbReference>
<dbReference type="PANTHER" id="PTHR11742">
    <property type="entry name" value="MANNOSYL-OLIGOSACCHARIDE ALPHA-1,2-MANNOSIDASE-RELATED"/>
    <property type="match status" value="1"/>
</dbReference>
<sequence>MSRAGRQWLSYSLAVLAILLLYKYMDPHAPKPQVPTANPPTNTESLQPPGLAGEDLQIEGALSPEPKPAPAPDSPTPHEPQNELQDGSHESIWRSLPMRFAVFPNALPPTDSSLGLRSIQADSSRFPKSTGWFSEDEATKTRKRKQAAVKAAFQRCWASYKSLAWRSDELAPVSGVPRNALGGWSLALVDNLDTLWIMGMFSEFEEALNAVAQINFEDSPSELVNTHEINIRILGGLLGAFDLSEDPRLLDKAIEVADMLYVAFDTPNRMPIIHWDLHEAARREEQIAEETASLTEITSFSLSLLGYPKSQMTLNILTPSRLWPAKFNARTERLDGDVYSVGGDFDSIYRTLPKAFVLLGGRYPMYREMYERASRIISGRMLFRPINIENLDILFAGSVRVAPFPGRNPRTHVETQVHHGSCFAGGMFALGGALFDIPAHHQIADKLLDGCLWASRISPRGIMPEIMDLIACESQGDCPWNEEHWRREIHHKSVPSADPDMDIDAIIRAYHLAPGVVAVPDKRYTLRPEIVESIFTLYRVTGRQDLLDSGWKMFEHIRAATEVTNGNAAVEDVINPEGEPGHLDSMGSVWMAQTLKYFYLLFSPPDTLSLDEYVFNSAGHPLRRPEETLRGDS</sequence>
<dbReference type="InterPro" id="IPR036026">
    <property type="entry name" value="Seven-hairpin_glycosidases"/>
</dbReference>
<feature type="binding site" evidence="7">
    <location>
        <position position="617"/>
    </location>
    <ligand>
        <name>Ca(2+)</name>
        <dbReference type="ChEBI" id="CHEBI:29108"/>
    </ligand>
</feature>
<feature type="compositionally biased region" description="Pro residues" evidence="10">
    <location>
        <begin position="65"/>
        <end position="78"/>
    </location>
</feature>
<dbReference type="GeneID" id="83203336"/>
<evidence type="ECO:0000256" key="6">
    <source>
        <dbReference type="PIRSR" id="PIRSR601382-1"/>
    </source>
</evidence>
<keyword evidence="11" id="KW-0732">Signal</keyword>
<dbReference type="RefSeq" id="XP_058328923.1">
    <property type="nucleotide sequence ID" value="XM_058476033.1"/>
</dbReference>
<dbReference type="GO" id="GO:0005783">
    <property type="term" value="C:endoplasmic reticulum"/>
    <property type="evidence" value="ECO:0007669"/>
    <property type="project" value="TreeGrafter"/>
</dbReference>
<dbReference type="SUPFAM" id="SSF48225">
    <property type="entry name" value="Seven-hairpin glycosidases"/>
    <property type="match status" value="1"/>
</dbReference>
<dbReference type="Proteomes" id="UP001150941">
    <property type="component" value="Unassembled WGS sequence"/>
</dbReference>
<dbReference type="InterPro" id="IPR001382">
    <property type="entry name" value="Glyco_hydro_47"/>
</dbReference>
<keyword evidence="7" id="KW-0106">Calcium</keyword>
<comment type="pathway">
    <text evidence="2">Protein modification; protein glycosylation.</text>
</comment>
<dbReference type="GO" id="GO:0005509">
    <property type="term" value="F:calcium ion binding"/>
    <property type="evidence" value="ECO:0007669"/>
    <property type="project" value="InterPro"/>
</dbReference>
<evidence type="ECO:0000256" key="4">
    <source>
        <dbReference type="ARBA" id="ARBA00022801"/>
    </source>
</evidence>
<protein>
    <recommendedName>
        <fullName evidence="9">alpha-1,2-Mannosidase</fullName>
        <ecNumber evidence="9">3.2.1.-</ecNumber>
    </recommendedName>
</protein>
<accession>A0A9W9TJV3</accession>
<keyword evidence="13" id="KW-1185">Reference proteome</keyword>
<feature type="chain" id="PRO_5040992808" description="alpha-1,2-Mannosidase" evidence="11">
    <location>
        <begin position="28"/>
        <end position="633"/>
    </location>
</feature>
<dbReference type="GO" id="GO:0004571">
    <property type="term" value="F:mannosyl-oligosaccharide 1,2-alpha-mannosidase activity"/>
    <property type="evidence" value="ECO:0007669"/>
    <property type="project" value="InterPro"/>
</dbReference>
<evidence type="ECO:0000313" key="12">
    <source>
        <dbReference type="EMBL" id="KAJ5225512.1"/>
    </source>
</evidence>
<evidence type="ECO:0000313" key="13">
    <source>
        <dbReference type="Proteomes" id="UP001150941"/>
    </source>
</evidence>
<dbReference type="Gene3D" id="1.50.10.10">
    <property type="match status" value="1"/>
</dbReference>
<dbReference type="EMBL" id="JAPQKS010000005">
    <property type="protein sequence ID" value="KAJ5225512.1"/>
    <property type="molecule type" value="Genomic_DNA"/>
</dbReference>
<dbReference type="Pfam" id="PF01532">
    <property type="entry name" value="Glyco_hydro_47"/>
    <property type="match status" value="1"/>
</dbReference>
<feature type="signal peptide" evidence="11">
    <location>
        <begin position="1"/>
        <end position="27"/>
    </location>
</feature>
<feature type="active site" evidence="6">
    <location>
        <position position="529"/>
    </location>
</feature>
<dbReference type="PRINTS" id="PR00747">
    <property type="entry name" value="GLYHDRLASE47"/>
</dbReference>
<evidence type="ECO:0000256" key="2">
    <source>
        <dbReference type="ARBA" id="ARBA00004922"/>
    </source>
</evidence>
<comment type="caution">
    <text evidence="12">The sequence shown here is derived from an EMBL/GenBank/DDBJ whole genome shotgun (WGS) entry which is preliminary data.</text>
</comment>
<keyword evidence="9" id="KW-0326">Glycosidase</keyword>
<feature type="active site" description="Proton donor" evidence="6">
    <location>
        <position position="228"/>
    </location>
</feature>
<dbReference type="EC" id="3.2.1.-" evidence="9"/>
<feature type="region of interest" description="Disordered" evidence="10">
    <location>
        <begin position="32"/>
        <end position="88"/>
    </location>
</feature>
<comment type="cofactor">
    <cofactor evidence="1 7">
        <name>Ca(2+)</name>
        <dbReference type="ChEBI" id="CHEBI:29108"/>
    </cofactor>
</comment>
<keyword evidence="7" id="KW-0479">Metal-binding</keyword>
<dbReference type="AlphaFoldDB" id="A0A9W9TJV3"/>
<evidence type="ECO:0000256" key="8">
    <source>
        <dbReference type="PIRSR" id="PIRSR601382-3"/>
    </source>
</evidence>
<keyword evidence="4 9" id="KW-0378">Hydrolase</keyword>
<evidence type="ECO:0000256" key="11">
    <source>
        <dbReference type="SAM" id="SignalP"/>
    </source>
</evidence>
<dbReference type="InterPro" id="IPR012341">
    <property type="entry name" value="6hp_glycosidase-like_sf"/>
</dbReference>
<dbReference type="GO" id="GO:0005975">
    <property type="term" value="P:carbohydrate metabolic process"/>
    <property type="evidence" value="ECO:0007669"/>
    <property type="project" value="InterPro"/>
</dbReference>
<name>A0A9W9TJV3_9EURO</name>
<evidence type="ECO:0000256" key="1">
    <source>
        <dbReference type="ARBA" id="ARBA00001913"/>
    </source>
</evidence>
<evidence type="ECO:0000256" key="10">
    <source>
        <dbReference type="SAM" id="MobiDB-lite"/>
    </source>
</evidence>
<evidence type="ECO:0000256" key="9">
    <source>
        <dbReference type="RuleBase" id="RU361193"/>
    </source>
</evidence>
<evidence type="ECO:0000256" key="3">
    <source>
        <dbReference type="ARBA" id="ARBA00007658"/>
    </source>
</evidence>